<dbReference type="AlphaFoldDB" id="X0V435"/>
<proteinExistence type="predicted"/>
<organism evidence="1">
    <name type="scientific">marine sediment metagenome</name>
    <dbReference type="NCBI Taxonomy" id="412755"/>
    <lineage>
        <taxon>unclassified sequences</taxon>
        <taxon>metagenomes</taxon>
        <taxon>ecological metagenomes</taxon>
    </lineage>
</organism>
<sequence>VHKINYFIDPEIAKQWLAYQLEVDDDRVVEGELRPI</sequence>
<name>X0V435_9ZZZZ</name>
<accession>X0V435</accession>
<dbReference type="EMBL" id="BARS01010602">
    <property type="protein sequence ID" value="GAF95400.1"/>
    <property type="molecule type" value="Genomic_DNA"/>
</dbReference>
<reference evidence="1" key="1">
    <citation type="journal article" date="2014" name="Front. Microbiol.">
        <title>High frequency of phylogenetically diverse reductive dehalogenase-homologous genes in deep subseafloor sedimentary metagenomes.</title>
        <authorList>
            <person name="Kawai M."/>
            <person name="Futagami T."/>
            <person name="Toyoda A."/>
            <person name="Takaki Y."/>
            <person name="Nishi S."/>
            <person name="Hori S."/>
            <person name="Arai W."/>
            <person name="Tsubouchi T."/>
            <person name="Morono Y."/>
            <person name="Uchiyama I."/>
            <person name="Ito T."/>
            <person name="Fujiyama A."/>
            <person name="Inagaki F."/>
            <person name="Takami H."/>
        </authorList>
    </citation>
    <scope>NUCLEOTIDE SEQUENCE</scope>
    <source>
        <strain evidence="1">Expedition CK06-06</strain>
    </source>
</reference>
<evidence type="ECO:0000313" key="1">
    <source>
        <dbReference type="EMBL" id="GAF95400.1"/>
    </source>
</evidence>
<feature type="non-terminal residue" evidence="1">
    <location>
        <position position="1"/>
    </location>
</feature>
<gene>
    <name evidence="1" type="ORF">S01H1_19597</name>
</gene>
<protein>
    <submittedName>
        <fullName evidence="1">Uncharacterized protein</fullName>
    </submittedName>
</protein>
<comment type="caution">
    <text evidence="1">The sequence shown here is derived from an EMBL/GenBank/DDBJ whole genome shotgun (WGS) entry which is preliminary data.</text>
</comment>